<keyword evidence="4 11" id="KW-0418">Kinase</keyword>
<name>A0A0S4KKC8_BODSA</name>
<evidence type="ECO:0000256" key="4">
    <source>
        <dbReference type="ARBA" id="ARBA00022777"/>
    </source>
</evidence>
<dbReference type="Pfam" id="PF00454">
    <property type="entry name" value="PI3_PI4_kinase"/>
    <property type="match status" value="1"/>
</dbReference>
<dbReference type="SUPFAM" id="SSF56112">
    <property type="entry name" value="Protein kinase-like (PK-like)"/>
    <property type="match status" value="1"/>
</dbReference>
<feature type="domain" description="FATC" evidence="10">
    <location>
        <begin position="1151"/>
        <end position="1183"/>
    </location>
</feature>
<dbReference type="GO" id="GO:0016242">
    <property type="term" value="P:negative regulation of macroautophagy"/>
    <property type="evidence" value="ECO:0007669"/>
    <property type="project" value="TreeGrafter"/>
</dbReference>
<feature type="compositionally biased region" description="Low complexity" evidence="7">
    <location>
        <begin position="673"/>
        <end position="687"/>
    </location>
</feature>
<evidence type="ECO:0000256" key="1">
    <source>
        <dbReference type="ARBA" id="ARBA00012513"/>
    </source>
</evidence>
<dbReference type="InterPro" id="IPR018936">
    <property type="entry name" value="PI3/4_kinase_CS"/>
</dbReference>
<evidence type="ECO:0000256" key="6">
    <source>
        <dbReference type="SAM" id="Coils"/>
    </source>
</evidence>
<dbReference type="InterPro" id="IPR036940">
    <property type="entry name" value="PI3/4_kinase_cat_sf"/>
</dbReference>
<dbReference type="Pfam" id="PF02260">
    <property type="entry name" value="FATC"/>
    <property type="match status" value="1"/>
</dbReference>
<organism evidence="11 12">
    <name type="scientific">Bodo saltans</name>
    <name type="common">Flagellated protozoan</name>
    <dbReference type="NCBI Taxonomy" id="75058"/>
    <lineage>
        <taxon>Eukaryota</taxon>
        <taxon>Discoba</taxon>
        <taxon>Euglenozoa</taxon>
        <taxon>Kinetoplastea</taxon>
        <taxon>Metakinetoplastina</taxon>
        <taxon>Eubodonida</taxon>
        <taxon>Bodonidae</taxon>
        <taxon>Bodo</taxon>
    </lineage>
</organism>
<dbReference type="VEuPathDB" id="TriTrypDB:BSAL_60875"/>
<dbReference type="GO" id="GO:0005634">
    <property type="term" value="C:nucleus"/>
    <property type="evidence" value="ECO:0007669"/>
    <property type="project" value="TreeGrafter"/>
</dbReference>
<evidence type="ECO:0000313" key="12">
    <source>
        <dbReference type="Proteomes" id="UP000051952"/>
    </source>
</evidence>
<dbReference type="SMART" id="SM01343">
    <property type="entry name" value="FATC"/>
    <property type="match status" value="1"/>
</dbReference>
<accession>A0A0S4KKC8</accession>
<keyword evidence="6" id="KW-0175">Coiled coil</keyword>
<keyword evidence="2" id="KW-0808">Transferase</keyword>
<protein>
    <recommendedName>
        <fullName evidence="1">non-specific serine/threonine protein kinase</fullName>
        <ecNumber evidence="1">2.7.11.1</ecNumber>
    </recommendedName>
</protein>
<evidence type="ECO:0000313" key="11">
    <source>
        <dbReference type="EMBL" id="CUI12700.1"/>
    </source>
</evidence>
<dbReference type="PANTHER" id="PTHR11139">
    <property type="entry name" value="ATAXIA TELANGIECTASIA MUTATED ATM -RELATED"/>
    <property type="match status" value="1"/>
</dbReference>
<feature type="domain" description="PI3K/PI4K catalytic" evidence="8">
    <location>
        <begin position="798"/>
        <end position="1126"/>
    </location>
</feature>
<evidence type="ECO:0000256" key="5">
    <source>
        <dbReference type="ARBA" id="ARBA00022840"/>
    </source>
</evidence>
<dbReference type="PROSITE" id="PS50290">
    <property type="entry name" value="PI3_4_KINASE_3"/>
    <property type="match status" value="1"/>
</dbReference>
<dbReference type="Gene3D" id="3.30.1010.10">
    <property type="entry name" value="Phosphatidylinositol 3-kinase Catalytic Subunit, Chain A, domain 4"/>
    <property type="match status" value="1"/>
</dbReference>
<keyword evidence="12" id="KW-1185">Reference proteome</keyword>
<dbReference type="GO" id="GO:0005737">
    <property type="term" value="C:cytoplasm"/>
    <property type="evidence" value="ECO:0007669"/>
    <property type="project" value="TreeGrafter"/>
</dbReference>
<dbReference type="GO" id="GO:0031932">
    <property type="term" value="C:TORC2 complex"/>
    <property type="evidence" value="ECO:0007669"/>
    <property type="project" value="TreeGrafter"/>
</dbReference>
<dbReference type="PROSITE" id="PS51189">
    <property type="entry name" value="FAT"/>
    <property type="match status" value="1"/>
</dbReference>
<dbReference type="SMART" id="SM00146">
    <property type="entry name" value="PI3Kc"/>
    <property type="match status" value="1"/>
</dbReference>
<dbReference type="InterPro" id="IPR003152">
    <property type="entry name" value="FATC_dom"/>
</dbReference>
<evidence type="ECO:0000256" key="3">
    <source>
        <dbReference type="ARBA" id="ARBA00022741"/>
    </source>
</evidence>
<feature type="domain" description="FAT" evidence="9">
    <location>
        <begin position="1"/>
        <end position="561"/>
    </location>
</feature>
<evidence type="ECO:0000259" key="9">
    <source>
        <dbReference type="PROSITE" id="PS51189"/>
    </source>
</evidence>
<evidence type="ECO:0000256" key="7">
    <source>
        <dbReference type="SAM" id="MobiDB-lite"/>
    </source>
</evidence>
<dbReference type="PANTHER" id="PTHR11139:SF85">
    <property type="entry name" value="NON-SPECIFIC SERINE_THREONINE PROTEIN KINASE"/>
    <property type="match status" value="1"/>
</dbReference>
<reference evidence="12" key="1">
    <citation type="submission" date="2015-09" db="EMBL/GenBank/DDBJ databases">
        <authorList>
            <consortium name="Pathogen Informatics"/>
        </authorList>
    </citation>
    <scope>NUCLEOTIDE SEQUENCE [LARGE SCALE GENOMIC DNA]</scope>
    <source>
        <strain evidence="12">Lake Konstanz</strain>
    </source>
</reference>
<keyword evidence="3" id="KW-0547">Nucleotide-binding</keyword>
<evidence type="ECO:0000259" key="8">
    <source>
        <dbReference type="PROSITE" id="PS50290"/>
    </source>
</evidence>
<feature type="coiled-coil region" evidence="6">
    <location>
        <begin position="735"/>
        <end position="762"/>
    </location>
</feature>
<gene>
    <name evidence="11" type="ORF">BSAL_60875</name>
</gene>
<dbReference type="GO" id="GO:0004674">
    <property type="term" value="F:protein serine/threonine kinase activity"/>
    <property type="evidence" value="ECO:0007669"/>
    <property type="project" value="UniProtKB-EC"/>
</dbReference>
<dbReference type="PROSITE" id="PS00916">
    <property type="entry name" value="PI3_4_KINASE_2"/>
    <property type="match status" value="1"/>
</dbReference>
<dbReference type="InterPro" id="IPR003151">
    <property type="entry name" value="PIK-rel_kinase_FAT"/>
</dbReference>
<dbReference type="PROSITE" id="PS51190">
    <property type="entry name" value="FATC"/>
    <property type="match status" value="1"/>
</dbReference>
<dbReference type="InterPro" id="IPR050517">
    <property type="entry name" value="DDR_Repair_Kinase"/>
</dbReference>
<dbReference type="EC" id="2.7.11.1" evidence="1"/>
<dbReference type="Gene3D" id="1.10.1070.11">
    <property type="entry name" value="Phosphatidylinositol 3-/4-kinase, catalytic domain"/>
    <property type="match status" value="1"/>
</dbReference>
<dbReference type="GO" id="GO:0005524">
    <property type="term" value="F:ATP binding"/>
    <property type="evidence" value="ECO:0007669"/>
    <property type="project" value="UniProtKB-KW"/>
</dbReference>
<dbReference type="AlphaFoldDB" id="A0A0S4KKC8"/>
<sequence>MKLVPYLGSSLSCGKSGKPLERSVIEHVILPLAQLYSNLGMQDSVVGLFSSIHYLESQDTTGIGLELLRKWSDARSAYSGSLQISSSPVLPGTSDQCREGYVRTLCMCGEWRSALTAAKDFVRSASSPGPSMSPQQLQASSSAASNISISGATAAWILNEWDEVADFAQRITNEPMQYFFVNAVVFNHVNDNPNGNQDQLICIRDARLSLEASLKSLLPVSYTHAYDSITLLQNFQEIWEAVAFRRAKTATRRNQIKEMWAARVNSMKSDNYFQKLRSLMIHSLVLTPADMPETWLQFCESVRPTYPQLANWAMRSLQLGRLASTASDDISAAVVAKGTPSVRVGYFMHLWNTGKLSDAVSGMQSLVAPPTQTCSCKLEEIDPRSFGMGHLKLGLWKQEIHADNFWKGELRDGIIHHLHSAIRACPDDYDTWHAWALMNYRIQQRESDLDRRSQSIFVSKAHEGFVAAICLSPSAAISLQDVMRLLQLWFVQNGVRTLKESIADAVQRISVEHWIHVVPQLIAHLGHDSHDVRDVVFRILQKIALAHPQVVVFPLLVNIIQDPNVLPADTTSHRDSLSIALLEKYVPQRVRRDAEWAGRQLCAAALMPIEHILEQMTLVAEEWANIDAVQSPTRSSIGTPFIANSDIPHFPVPAKDKSDTYEAGSPNLHRRTSNTTAANAAEKSNASSDEEDYLRAIRRLMTVVFIYKNNPTLGKLGDIGKFTQQVIDYSRTGQRENARSLLEQLIEEITEHVKKIRKAGEDALKAVEPLASVRNLSVSMFGEYNWTNPSQVPTIASFSTQCDVIRSKKRPRKIRVTGSNGAVYAFLLKSNEDIRLDERVMQLFGLVNSFVELQKSSANCMITKFPVIPISANVGLLGWVEYSDTLHDVISNYRTLSSADGYLERGLLSEQFDEPFEDLMRTTWPKVQIVQKAEAFENVFSSPTCESADLARSMWQRAPSAEVWLARRTAFTESLATMSMVGYILGLGDRHMGNIMLNMSSGKIAHIDFGDSFDVCRVRNTIPETVPFRLTRILIHAMEVFGVDGVFRSTCVSILSLLHHHRDSIIALLSAFIYDPIVSHQESMRSILERQSAPQNIVERIRNKLRGLELAVPDQQFQPFDNKGATPIIARPDIHFVSHAFNDEAKRDVSAALAPKEQVDMLISEATNLENLSSMYYGWAPLW</sequence>
<dbReference type="Proteomes" id="UP000051952">
    <property type="component" value="Unassembled WGS sequence"/>
</dbReference>
<dbReference type="SUPFAM" id="SSF48371">
    <property type="entry name" value="ARM repeat"/>
    <property type="match status" value="1"/>
</dbReference>
<dbReference type="GO" id="GO:0031931">
    <property type="term" value="C:TORC1 complex"/>
    <property type="evidence" value="ECO:0007669"/>
    <property type="project" value="TreeGrafter"/>
</dbReference>
<feature type="region of interest" description="Disordered" evidence="7">
    <location>
        <begin position="653"/>
        <end position="688"/>
    </location>
</feature>
<evidence type="ECO:0000259" key="10">
    <source>
        <dbReference type="PROSITE" id="PS51190"/>
    </source>
</evidence>
<evidence type="ECO:0000256" key="2">
    <source>
        <dbReference type="ARBA" id="ARBA00022679"/>
    </source>
</evidence>
<dbReference type="InterPro" id="IPR000403">
    <property type="entry name" value="PI3/4_kinase_cat_dom"/>
</dbReference>
<keyword evidence="5" id="KW-0067">ATP-binding</keyword>
<dbReference type="OrthoDB" id="381190at2759"/>
<dbReference type="InterPro" id="IPR016024">
    <property type="entry name" value="ARM-type_fold"/>
</dbReference>
<proteinExistence type="predicted"/>
<dbReference type="EMBL" id="CYKH01000281">
    <property type="protein sequence ID" value="CUI12700.1"/>
    <property type="molecule type" value="Genomic_DNA"/>
</dbReference>
<dbReference type="Pfam" id="PF02259">
    <property type="entry name" value="FAT"/>
    <property type="match status" value="1"/>
</dbReference>
<dbReference type="InterPro" id="IPR011009">
    <property type="entry name" value="Kinase-like_dom_sf"/>
</dbReference>
<dbReference type="GO" id="GO:0031929">
    <property type="term" value="P:TOR signaling"/>
    <property type="evidence" value="ECO:0007669"/>
    <property type="project" value="TreeGrafter"/>
</dbReference>
<dbReference type="InterPro" id="IPR014009">
    <property type="entry name" value="PIK_FAT"/>
</dbReference>